<feature type="compositionally biased region" description="Basic and acidic residues" evidence="1">
    <location>
        <begin position="166"/>
        <end position="175"/>
    </location>
</feature>
<dbReference type="InterPro" id="IPR019251">
    <property type="entry name" value="DUF2231_TM"/>
</dbReference>
<keyword evidence="2" id="KW-0472">Membrane</keyword>
<organism evidence="4 5">
    <name type="scientific">Microvenator marinus</name>
    <dbReference type="NCBI Taxonomy" id="2600177"/>
    <lineage>
        <taxon>Bacteria</taxon>
        <taxon>Deltaproteobacteria</taxon>
        <taxon>Bradymonadales</taxon>
        <taxon>Microvenatoraceae</taxon>
        <taxon>Microvenator</taxon>
    </lineage>
</organism>
<feature type="compositionally biased region" description="Low complexity" evidence="1">
    <location>
        <begin position="209"/>
        <end position="230"/>
    </location>
</feature>
<evidence type="ECO:0000256" key="1">
    <source>
        <dbReference type="SAM" id="MobiDB-lite"/>
    </source>
</evidence>
<proteinExistence type="predicted"/>
<keyword evidence="2" id="KW-0812">Transmembrane</keyword>
<feature type="compositionally biased region" description="Basic and acidic residues" evidence="1">
    <location>
        <begin position="182"/>
        <end position="192"/>
    </location>
</feature>
<feature type="transmembrane region" description="Helical" evidence="2">
    <location>
        <begin position="114"/>
        <end position="133"/>
    </location>
</feature>
<feature type="transmembrane region" description="Helical" evidence="2">
    <location>
        <begin position="50"/>
        <end position="69"/>
    </location>
</feature>
<evidence type="ECO:0000313" key="5">
    <source>
        <dbReference type="Proteomes" id="UP000321595"/>
    </source>
</evidence>
<name>A0A5B8XNN9_9DELT</name>
<dbReference type="RefSeq" id="WP_146958442.1">
    <property type="nucleotide sequence ID" value="NZ_CP042467.1"/>
</dbReference>
<sequence length="244" mass="26056">MEQLLPGLTSAPNLHPMVVHFPIAFWIAATGAWSLALARKRDDAWRFGRWLHLLGLLGAAVAVGFGFWATEEMGHDTPGHDLVHVHRDLMLVATGIALVVTALAWWRGDASRRWRVGLMVGSLLLLGVMTIGADRGAELVFRYGIGVAGETPPHSDGHDHAHVDQEAEAEVHDHGAQPPSHTGHEHPPERGSEPGSEEVAGEPPHSDEASSAGSEESPGPASAEPSPAGNAGDGHRHQHDNHEH</sequence>
<dbReference type="OrthoDB" id="5574313at2"/>
<evidence type="ECO:0000259" key="3">
    <source>
        <dbReference type="Pfam" id="PF09990"/>
    </source>
</evidence>
<keyword evidence="2" id="KW-1133">Transmembrane helix</keyword>
<feature type="transmembrane region" description="Helical" evidence="2">
    <location>
        <begin position="89"/>
        <end position="107"/>
    </location>
</feature>
<dbReference type="Proteomes" id="UP000321595">
    <property type="component" value="Chromosome"/>
</dbReference>
<dbReference type="AlphaFoldDB" id="A0A5B8XNN9"/>
<protein>
    <submittedName>
        <fullName evidence="4">DUF2231 domain-containing protein</fullName>
    </submittedName>
</protein>
<keyword evidence="5" id="KW-1185">Reference proteome</keyword>
<feature type="transmembrane region" description="Helical" evidence="2">
    <location>
        <begin position="20"/>
        <end position="38"/>
    </location>
</feature>
<reference evidence="4 5" key="1">
    <citation type="submission" date="2019-08" db="EMBL/GenBank/DDBJ databases">
        <authorList>
            <person name="Liang Q."/>
        </authorList>
    </citation>
    <scope>NUCLEOTIDE SEQUENCE [LARGE SCALE GENOMIC DNA]</scope>
    <source>
        <strain evidence="4 5">V1718</strain>
    </source>
</reference>
<dbReference type="KEGG" id="bbae:FRD01_05770"/>
<gene>
    <name evidence="4" type="ORF">FRD01_05770</name>
</gene>
<dbReference type="Pfam" id="PF09990">
    <property type="entry name" value="DUF2231"/>
    <property type="match status" value="1"/>
</dbReference>
<evidence type="ECO:0000256" key="2">
    <source>
        <dbReference type="SAM" id="Phobius"/>
    </source>
</evidence>
<feature type="domain" description="DUF2231" evidence="3">
    <location>
        <begin position="13"/>
        <end position="148"/>
    </location>
</feature>
<feature type="region of interest" description="Disordered" evidence="1">
    <location>
        <begin position="166"/>
        <end position="244"/>
    </location>
</feature>
<accession>A0A5B8XNN9</accession>
<evidence type="ECO:0000313" key="4">
    <source>
        <dbReference type="EMBL" id="QED26757.1"/>
    </source>
</evidence>
<dbReference type="EMBL" id="CP042467">
    <property type="protein sequence ID" value="QED26757.1"/>
    <property type="molecule type" value="Genomic_DNA"/>
</dbReference>